<reference evidence="2" key="1">
    <citation type="journal article" date="2017" name="Front. Plant Sci.">
        <title>Climate Clever Clovers: New Paradigm to Reduce the Environmental Footprint of Ruminants by Breeding Low Methanogenic Forages Utilizing Haplotype Variation.</title>
        <authorList>
            <person name="Kaur P."/>
            <person name="Appels R."/>
            <person name="Bayer P.E."/>
            <person name="Keeble-Gagnere G."/>
            <person name="Wang J."/>
            <person name="Hirakawa H."/>
            <person name="Shirasawa K."/>
            <person name="Vercoe P."/>
            <person name="Stefanova K."/>
            <person name="Durmic Z."/>
            <person name="Nichols P."/>
            <person name="Revell C."/>
            <person name="Isobe S.N."/>
            <person name="Edwards D."/>
            <person name="Erskine W."/>
        </authorList>
    </citation>
    <scope>NUCLEOTIDE SEQUENCE [LARGE SCALE GENOMIC DNA]</scope>
    <source>
        <strain evidence="2">cv. Daliak</strain>
    </source>
</reference>
<keyword evidence="2" id="KW-1185">Reference proteome</keyword>
<dbReference type="Proteomes" id="UP000242715">
    <property type="component" value="Unassembled WGS sequence"/>
</dbReference>
<evidence type="ECO:0000313" key="2">
    <source>
        <dbReference type="Proteomes" id="UP000242715"/>
    </source>
</evidence>
<accession>A0A2Z6NTC8</accession>
<dbReference type="EMBL" id="DF974319">
    <property type="protein sequence ID" value="GAU47484.1"/>
    <property type="molecule type" value="Genomic_DNA"/>
</dbReference>
<proteinExistence type="predicted"/>
<dbReference type="AlphaFoldDB" id="A0A2Z6NTC8"/>
<name>A0A2Z6NTC8_TRISU</name>
<sequence>MEHVYGVSFSKGGLWWSSSNGEVALRHPKYSRSENKLDRKLEEKERMKIVMVKQPKEVKNRLEKVAMDGVAARVC</sequence>
<evidence type="ECO:0000313" key="1">
    <source>
        <dbReference type="EMBL" id="GAU47484.1"/>
    </source>
</evidence>
<gene>
    <name evidence="1" type="ORF">TSUD_265560</name>
</gene>
<protein>
    <submittedName>
        <fullName evidence="1">Uncharacterized protein</fullName>
    </submittedName>
</protein>
<organism evidence="1 2">
    <name type="scientific">Trifolium subterraneum</name>
    <name type="common">Subterranean clover</name>
    <dbReference type="NCBI Taxonomy" id="3900"/>
    <lineage>
        <taxon>Eukaryota</taxon>
        <taxon>Viridiplantae</taxon>
        <taxon>Streptophyta</taxon>
        <taxon>Embryophyta</taxon>
        <taxon>Tracheophyta</taxon>
        <taxon>Spermatophyta</taxon>
        <taxon>Magnoliopsida</taxon>
        <taxon>eudicotyledons</taxon>
        <taxon>Gunneridae</taxon>
        <taxon>Pentapetalae</taxon>
        <taxon>rosids</taxon>
        <taxon>fabids</taxon>
        <taxon>Fabales</taxon>
        <taxon>Fabaceae</taxon>
        <taxon>Papilionoideae</taxon>
        <taxon>50 kb inversion clade</taxon>
        <taxon>NPAAA clade</taxon>
        <taxon>Hologalegina</taxon>
        <taxon>IRL clade</taxon>
        <taxon>Trifolieae</taxon>
        <taxon>Trifolium</taxon>
    </lineage>
</organism>